<name>A0A8E0WMX8_9RICK</name>
<reference evidence="2 3" key="1">
    <citation type="submission" date="2014-02" db="EMBL/GenBank/DDBJ databases">
        <title>Draft genome sequence of Rickettsia buchneri sp. nov. ISO7T.</title>
        <authorList>
            <person name="Felsheim R.F."/>
            <person name="Kurtti T.J."/>
            <person name="Munderloh U.G."/>
        </authorList>
    </citation>
    <scope>NUCLEOTIDE SEQUENCE [LARGE SCALE GENOMIC DNA]</scope>
    <source>
        <strain evidence="2 3">ISO7</strain>
    </source>
</reference>
<dbReference type="AlphaFoldDB" id="A0A8E0WMX8"/>
<keyword evidence="1" id="KW-0812">Transmembrane</keyword>
<keyword evidence="3" id="KW-1185">Reference proteome</keyword>
<evidence type="ECO:0000313" key="3">
    <source>
        <dbReference type="Proteomes" id="UP000027161"/>
    </source>
</evidence>
<feature type="transmembrane region" description="Helical" evidence="1">
    <location>
        <begin position="74"/>
        <end position="90"/>
    </location>
</feature>
<gene>
    <name evidence="2" type="ORF">REISMN_02755</name>
</gene>
<comment type="caution">
    <text evidence="2">The sequence shown here is derived from an EMBL/GenBank/DDBJ whole genome shotgun (WGS) entry which is preliminary data.</text>
</comment>
<keyword evidence="1" id="KW-0472">Membrane</keyword>
<dbReference type="Proteomes" id="UP000027161">
    <property type="component" value="Unassembled WGS sequence"/>
</dbReference>
<proteinExistence type="predicted"/>
<keyword evidence="1" id="KW-1133">Transmembrane helix</keyword>
<organism evidence="2 3">
    <name type="scientific">Rickettsia tamurae subsp. buchneri</name>
    <dbReference type="NCBI Taxonomy" id="1462938"/>
    <lineage>
        <taxon>Bacteria</taxon>
        <taxon>Pseudomonadati</taxon>
        <taxon>Pseudomonadota</taxon>
        <taxon>Alphaproteobacteria</taxon>
        <taxon>Rickettsiales</taxon>
        <taxon>Rickettsiaceae</taxon>
        <taxon>Rickettsieae</taxon>
        <taxon>Rickettsia</taxon>
        <taxon>spotted fever group</taxon>
    </lineage>
</organism>
<evidence type="ECO:0000313" key="2">
    <source>
        <dbReference type="EMBL" id="KDO03222.1"/>
    </source>
</evidence>
<evidence type="ECO:0000256" key="1">
    <source>
        <dbReference type="SAM" id="Phobius"/>
    </source>
</evidence>
<protein>
    <submittedName>
        <fullName evidence="2">Uncharacterized protein</fullName>
    </submittedName>
</protein>
<feature type="transmembrane region" description="Helical" evidence="1">
    <location>
        <begin position="33"/>
        <end position="53"/>
    </location>
</feature>
<dbReference type="RefSeq" id="WP_037213955.1">
    <property type="nucleotide sequence ID" value="NZ_CP113531.1"/>
</dbReference>
<accession>A0A8E0WMX8</accession>
<feature type="transmembrane region" description="Helical" evidence="1">
    <location>
        <begin position="96"/>
        <end position="114"/>
    </location>
</feature>
<sequence>MNVTNKDVREEENNNEVIKEVILVLQKYRGLTYPLLPILLIFCVNVILSEIALGETLEGQLDRIGGLSTGKLKTIGISGATILSSIWAVVRGNLRLAGAIVAIGIILGFYLEWVSSGMKIS</sequence>
<dbReference type="EMBL" id="JFKF01000048">
    <property type="protein sequence ID" value="KDO03222.1"/>
    <property type="molecule type" value="Genomic_DNA"/>
</dbReference>